<evidence type="ECO:0000313" key="3">
    <source>
        <dbReference type="Proteomes" id="UP001187415"/>
    </source>
</evidence>
<evidence type="ECO:0000313" key="2">
    <source>
        <dbReference type="EMBL" id="KAK2820973.1"/>
    </source>
</evidence>
<sequence>MGPRRRLRRQKPSAEGQGTEQEADCDDRGPSGTGQDAELVAVGDGRNSPGAGQEVRKGSWTSRSQPRRRNEFGVCAVHGLPRNSLRVKCGTVQLMTPSGNRIRTRLRIEKPSGEQTGRRDGARGDERNPLEIEPEADGNGRSPPGVELKADD</sequence>
<feature type="compositionally biased region" description="Basic residues" evidence="1">
    <location>
        <begin position="1"/>
        <end position="11"/>
    </location>
</feature>
<feature type="region of interest" description="Disordered" evidence="1">
    <location>
        <begin position="1"/>
        <end position="69"/>
    </location>
</feature>
<dbReference type="Proteomes" id="UP001187415">
    <property type="component" value="Unassembled WGS sequence"/>
</dbReference>
<protein>
    <submittedName>
        <fullName evidence="2">Uncharacterized protein</fullName>
    </submittedName>
</protein>
<proteinExistence type="predicted"/>
<dbReference type="AlphaFoldDB" id="A0AA88JAV1"/>
<evidence type="ECO:0000256" key="1">
    <source>
        <dbReference type="SAM" id="MobiDB-lite"/>
    </source>
</evidence>
<dbReference type="EMBL" id="JAUPFM010000019">
    <property type="protein sequence ID" value="KAK2820973.1"/>
    <property type="molecule type" value="Genomic_DNA"/>
</dbReference>
<accession>A0AA88JAV1</accession>
<keyword evidence="3" id="KW-1185">Reference proteome</keyword>
<feature type="region of interest" description="Disordered" evidence="1">
    <location>
        <begin position="96"/>
        <end position="152"/>
    </location>
</feature>
<comment type="caution">
    <text evidence="2">The sequence shown here is derived from an EMBL/GenBank/DDBJ whole genome shotgun (WGS) entry which is preliminary data.</text>
</comment>
<feature type="compositionally biased region" description="Basic and acidic residues" evidence="1">
    <location>
        <begin position="106"/>
        <end position="130"/>
    </location>
</feature>
<organism evidence="2 3">
    <name type="scientific">Channa striata</name>
    <name type="common">Snakehead murrel</name>
    <name type="synonym">Ophicephalus striatus</name>
    <dbReference type="NCBI Taxonomy" id="64152"/>
    <lineage>
        <taxon>Eukaryota</taxon>
        <taxon>Metazoa</taxon>
        <taxon>Chordata</taxon>
        <taxon>Craniata</taxon>
        <taxon>Vertebrata</taxon>
        <taxon>Euteleostomi</taxon>
        <taxon>Actinopterygii</taxon>
        <taxon>Neopterygii</taxon>
        <taxon>Teleostei</taxon>
        <taxon>Neoteleostei</taxon>
        <taxon>Acanthomorphata</taxon>
        <taxon>Anabantaria</taxon>
        <taxon>Anabantiformes</taxon>
        <taxon>Channoidei</taxon>
        <taxon>Channidae</taxon>
        <taxon>Channa</taxon>
    </lineage>
</organism>
<gene>
    <name evidence="2" type="ORF">Q5P01_023932</name>
</gene>
<name>A0AA88JAV1_CHASR</name>
<reference evidence="2" key="1">
    <citation type="submission" date="2023-07" db="EMBL/GenBank/DDBJ databases">
        <title>Chromosome-level Genome Assembly of Striped Snakehead (Channa striata).</title>
        <authorList>
            <person name="Liu H."/>
        </authorList>
    </citation>
    <scope>NUCLEOTIDE SEQUENCE</scope>
    <source>
        <strain evidence="2">Gz</strain>
        <tissue evidence="2">Muscle</tissue>
    </source>
</reference>